<dbReference type="Proteomes" id="UP000663828">
    <property type="component" value="Unassembled WGS sequence"/>
</dbReference>
<dbReference type="AlphaFoldDB" id="A0A814HXM2"/>
<comment type="caution">
    <text evidence="2">The sequence shown here is derived from an EMBL/GenBank/DDBJ whole genome shotgun (WGS) entry which is preliminary data.</text>
</comment>
<proteinExistence type="predicted"/>
<name>A0A814HXM2_ADIRI</name>
<evidence type="ECO:0000313" key="3">
    <source>
        <dbReference type="Proteomes" id="UP000663828"/>
    </source>
</evidence>
<dbReference type="EMBL" id="CAJNOR010000819">
    <property type="protein sequence ID" value="CAF1014478.1"/>
    <property type="molecule type" value="Genomic_DNA"/>
</dbReference>
<feature type="region of interest" description="Disordered" evidence="1">
    <location>
        <begin position="46"/>
        <end position="105"/>
    </location>
</feature>
<keyword evidence="3" id="KW-1185">Reference proteome</keyword>
<gene>
    <name evidence="2" type="ORF">XAT740_LOCUS13898</name>
</gene>
<evidence type="ECO:0000313" key="2">
    <source>
        <dbReference type="EMBL" id="CAF1014478.1"/>
    </source>
</evidence>
<organism evidence="2 3">
    <name type="scientific">Adineta ricciae</name>
    <name type="common">Rotifer</name>
    <dbReference type="NCBI Taxonomy" id="249248"/>
    <lineage>
        <taxon>Eukaryota</taxon>
        <taxon>Metazoa</taxon>
        <taxon>Spiralia</taxon>
        <taxon>Gnathifera</taxon>
        <taxon>Rotifera</taxon>
        <taxon>Eurotatoria</taxon>
        <taxon>Bdelloidea</taxon>
        <taxon>Adinetida</taxon>
        <taxon>Adinetidae</taxon>
        <taxon>Adineta</taxon>
    </lineage>
</organism>
<reference evidence="2" key="1">
    <citation type="submission" date="2021-02" db="EMBL/GenBank/DDBJ databases">
        <authorList>
            <person name="Nowell W R."/>
        </authorList>
    </citation>
    <scope>NUCLEOTIDE SEQUENCE</scope>
</reference>
<accession>A0A814HXM2</accession>
<evidence type="ECO:0000256" key="1">
    <source>
        <dbReference type="SAM" id="MobiDB-lite"/>
    </source>
</evidence>
<sequence>MQKSRPTTAGRVSRDHHEVTNSYADGFSAGFEAGRRISLVEGTQLFNRRRGDDMHQYRSTSQRRRPFASARRTPPQTNRDQRFNPEQINNIGPPPLGEQLHNRERGMAGQITNPSGTIHLQAHGHY</sequence>
<protein>
    <submittedName>
        <fullName evidence="2">Uncharacterized protein</fullName>
    </submittedName>
</protein>
<feature type="region of interest" description="Disordered" evidence="1">
    <location>
        <begin position="1"/>
        <end position="22"/>
    </location>
</feature>
<feature type="compositionally biased region" description="Polar residues" evidence="1">
    <location>
        <begin position="74"/>
        <end position="90"/>
    </location>
</feature>